<evidence type="ECO:0000256" key="6">
    <source>
        <dbReference type="ARBA" id="ARBA00022679"/>
    </source>
</evidence>
<keyword evidence="8" id="KW-1000">Mitochondrion outer membrane</keyword>
<dbReference type="InterPro" id="IPR023213">
    <property type="entry name" value="CAT-like_dom_sf"/>
</dbReference>
<evidence type="ECO:0000256" key="14">
    <source>
        <dbReference type="ARBA" id="ARBA00023315"/>
    </source>
</evidence>
<comment type="subcellular location">
    <subcellularLocation>
        <location evidence="1">Mitochondrion outer membrane</location>
        <topology evidence="1">Multi-pass membrane protein</topology>
    </subcellularLocation>
</comment>
<dbReference type="EC" id="2.3.1.21" evidence="4"/>
<evidence type="ECO:0000259" key="23">
    <source>
        <dbReference type="Pfam" id="PF16484"/>
    </source>
</evidence>
<evidence type="ECO:0000313" key="25">
    <source>
        <dbReference type="Proteomes" id="UP000009136"/>
    </source>
</evidence>
<evidence type="ECO:0000256" key="18">
    <source>
        <dbReference type="ARBA" id="ARBA00043926"/>
    </source>
</evidence>
<keyword evidence="9" id="KW-0276">Fatty acid metabolism</keyword>
<dbReference type="InterPro" id="IPR039551">
    <property type="entry name" value="Cho/carn_acyl_trans"/>
</dbReference>
<proteinExistence type="inferred from homology"/>
<evidence type="ECO:0000313" key="24">
    <source>
        <dbReference type="Ensembl" id="ENSBTAP00000097954.2"/>
    </source>
</evidence>
<gene>
    <name evidence="24" type="primary">CPT1B</name>
</gene>
<dbReference type="GO" id="GO:0004095">
    <property type="term" value="F:carnitine O-palmitoyltransferase activity"/>
    <property type="evidence" value="ECO:0007669"/>
    <property type="project" value="UniProtKB-EC"/>
</dbReference>
<dbReference type="GO" id="GO:0005758">
    <property type="term" value="C:mitochondrial intermembrane space"/>
    <property type="evidence" value="ECO:0007669"/>
    <property type="project" value="Ensembl"/>
</dbReference>
<evidence type="ECO:0000256" key="1">
    <source>
        <dbReference type="ARBA" id="ARBA00004374"/>
    </source>
</evidence>
<keyword evidence="14" id="KW-0012">Acyltransferase</keyword>
<protein>
    <recommendedName>
        <fullName evidence="15">Carnitine O-palmitoyltransferase 1, muscle isoform</fullName>
        <ecNumber evidence="4">2.3.1.21</ecNumber>
    </recommendedName>
    <alternativeName>
        <fullName evidence="16">Carnitine O-palmitoyltransferase I, muscle isoform</fullName>
    </alternativeName>
    <alternativeName>
        <fullName evidence="17">Carnitine palmitoyltransferase 1B</fullName>
    </alternativeName>
</protein>
<dbReference type="PROSITE" id="PS00439">
    <property type="entry name" value="ACYLTRANSF_C_1"/>
    <property type="match status" value="1"/>
</dbReference>
<evidence type="ECO:0000256" key="5">
    <source>
        <dbReference type="ARBA" id="ARBA00022448"/>
    </source>
</evidence>
<evidence type="ECO:0000256" key="21">
    <source>
        <dbReference type="SAM" id="Phobius"/>
    </source>
</evidence>
<accession>A0AAA9THF6</accession>
<reference evidence="24" key="2">
    <citation type="submission" date="2025-08" db="UniProtKB">
        <authorList>
            <consortium name="Ensembl"/>
        </authorList>
    </citation>
    <scope>IDENTIFICATION</scope>
    <source>
        <strain evidence="24">Hereford</strain>
    </source>
</reference>
<evidence type="ECO:0000256" key="11">
    <source>
        <dbReference type="ARBA" id="ARBA00023098"/>
    </source>
</evidence>
<evidence type="ECO:0000256" key="4">
    <source>
        <dbReference type="ARBA" id="ARBA00013243"/>
    </source>
</evidence>
<organism evidence="24 25">
    <name type="scientific">Bos taurus</name>
    <name type="common">Bovine</name>
    <dbReference type="NCBI Taxonomy" id="9913"/>
    <lineage>
        <taxon>Eukaryota</taxon>
        <taxon>Metazoa</taxon>
        <taxon>Chordata</taxon>
        <taxon>Craniata</taxon>
        <taxon>Vertebrata</taxon>
        <taxon>Euteleostomi</taxon>
        <taxon>Mammalia</taxon>
        <taxon>Eutheria</taxon>
        <taxon>Laurasiatheria</taxon>
        <taxon>Artiodactyla</taxon>
        <taxon>Ruminantia</taxon>
        <taxon>Pecora</taxon>
        <taxon>Bovidae</taxon>
        <taxon>Bovinae</taxon>
        <taxon>Bos</taxon>
    </lineage>
</organism>
<dbReference type="Gene3D" id="3.30.559.70">
    <property type="entry name" value="Choline/Carnitine o-acyltransferase, domain 2"/>
    <property type="match status" value="1"/>
</dbReference>
<evidence type="ECO:0000256" key="17">
    <source>
        <dbReference type="ARBA" id="ARBA00042959"/>
    </source>
</evidence>
<dbReference type="GO" id="GO:0005741">
    <property type="term" value="C:mitochondrial outer membrane"/>
    <property type="evidence" value="ECO:0007669"/>
    <property type="project" value="UniProtKB-SubCell"/>
</dbReference>
<dbReference type="PANTHER" id="PTHR22589">
    <property type="entry name" value="CARNITINE O-ACYLTRANSFERASE"/>
    <property type="match status" value="1"/>
</dbReference>
<keyword evidence="11" id="KW-0443">Lipid metabolism</keyword>
<evidence type="ECO:0000256" key="3">
    <source>
        <dbReference type="ARBA" id="ARBA00005232"/>
    </source>
</evidence>
<dbReference type="Gene3D" id="3.30.559.10">
    <property type="entry name" value="Chloramphenicol acetyltransferase-like domain"/>
    <property type="match status" value="1"/>
</dbReference>
<feature type="transmembrane region" description="Helical" evidence="21">
    <location>
        <begin position="105"/>
        <end position="123"/>
    </location>
</feature>
<dbReference type="InterPro" id="IPR042231">
    <property type="entry name" value="Cho/carn_acyl_trans_2"/>
</dbReference>
<keyword evidence="10 21" id="KW-1133">Transmembrane helix</keyword>
<comment type="function">
    <text evidence="18">Catalyzes the transfer of the acyl group of long-chain fatty acid-CoA conjugates onto carnitine, an essential step for the mitochondrial uptake of long-chain fatty acids and their subsequent beta-oxidation in the mitochondrion.</text>
</comment>
<dbReference type="PANTHER" id="PTHR22589:SF69">
    <property type="entry name" value="CARNITINE O-PALMITOYLTRANSFERASE 1, MUSCLE ISOFORM"/>
    <property type="match status" value="1"/>
</dbReference>
<keyword evidence="25" id="KW-1185">Reference proteome</keyword>
<dbReference type="SUPFAM" id="SSF52777">
    <property type="entry name" value="CoA-dependent acyltransferases"/>
    <property type="match status" value="2"/>
</dbReference>
<keyword evidence="7 21" id="KW-0812">Transmembrane</keyword>
<keyword evidence="6" id="KW-0808">Transferase</keyword>
<evidence type="ECO:0000256" key="9">
    <source>
        <dbReference type="ARBA" id="ARBA00022832"/>
    </source>
</evidence>
<dbReference type="Ensembl" id="ENSBTAT00000136013.2">
    <property type="protein sequence ID" value="ENSBTAP00000097954.2"/>
    <property type="gene ID" value="ENSBTAG00000016048.7"/>
</dbReference>
<comment type="pathway">
    <text evidence="2">Lipid metabolism; fatty acid beta-oxidation.</text>
</comment>
<evidence type="ECO:0000256" key="12">
    <source>
        <dbReference type="ARBA" id="ARBA00023128"/>
    </source>
</evidence>
<dbReference type="GO" id="GO:0009637">
    <property type="term" value="P:response to blue light"/>
    <property type="evidence" value="ECO:0007669"/>
    <property type="project" value="Ensembl"/>
</dbReference>
<dbReference type="Pfam" id="PF16484">
    <property type="entry name" value="CPT_N"/>
    <property type="match status" value="1"/>
</dbReference>
<dbReference type="InterPro" id="IPR032476">
    <property type="entry name" value="CPT_N"/>
</dbReference>
<dbReference type="Gene3D" id="6.10.250.1760">
    <property type="match status" value="1"/>
</dbReference>
<reference evidence="24" key="1">
    <citation type="submission" date="2018-03" db="EMBL/GenBank/DDBJ databases">
        <title>ARS-UCD1.2.</title>
        <authorList>
            <person name="Rosen B.D."/>
            <person name="Bickhart D.M."/>
            <person name="Koren S."/>
            <person name="Schnabel R.D."/>
            <person name="Hall R."/>
            <person name="Zimin A."/>
            <person name="Dreischer C."/>
            <person name="Schultheiss S."/>
            <person name="Schroeder S.G."/>
            <person name="Elsik C.G."/>
            <person name="Couldrey C."/>
            <person name="Liu G.E."/>
            <person name="Van Tassell C.P."/>
            <person name="Phillippy A.M."/>
            <person name="Smith T.P.L."/>
            <person name="Medrano J.F."/>
        </authorList>
    </citation>
    <scope>NUCLEOTIDE SEQUENCE [LARGE SCALE GENOMIC DNA]</scope>
    <source>
        <strain evidence="24">Hereford</strain>
    </source>
</reference>
<evidence type="ECO:0000256" key="7">
    <source>
        <dbReference type="ARBA" id="ARBA00022692"/>
    </source>
</evidence>
<keyword evidence="12" id="KW-0496">Mitochondrion</keyword>
<evidence type="ECO:0000256" key="2">
    <source>
        <dbReference type="ARBA" id="ARBA00005005"/>
    </source>
</evidence>
<dbReference type="Proteomes" id="UP000009136">
    <property type="component" value="Chromosome 5"/>
</dbReference>
<dbReference type="GeneTree" id="ENSGT01150000286917"/>
<dbReference type="AlphaFoldDB" id="A0AAA9THF6"/>
<keyword evidence="5" id="KW-0813">Transport</keyword>
<evidence type="ECO:0000256" key="19">
    <source>
        <dbReference type="ARBA" id="ARBA00048480"/>
    </source>
</evidence>
<dbReference type="Pfam" id="PF00755">
    <property type="entry name" value="Carn_acyltransf"/>
    <property type="match status" value="1"/>
</dbReference>
<evidence type="ECO:0000256" key="16">
    <source>
        <dbReference type="ARBA" id="ARBA00041685"/>
    </source>
</evidence>
<evidence type="ECO:0000256" key="15">
    <source>
        <dbReference type="ARBA" id="ARBA00040569"/>
    </source>
</evidence>
<evidence type="ECO:0000256" key="10">
    <source>
        <dbReference type="ARBA" id="ARBA00022989"/>
    </source>
</evidence>
<dbReference type="GO" id="GO:0006631">
    <property type="term" value="P:fatty acid metabolic process"/>
    <property type="evidence" value="ECO:0007669"/>
    <property type="project" value="UniProtKB-KW"/>
</dbReference>
<sequence length="847" mass="96563">MAEAHQAVAFQFTVTPEGVDFQLSREVLKHIYLSVIRSWKKRLIRIKNGILRGVYPGSPTSWLVVVMATAGSSYYNVDISMGLVYYIQRWLPEGRPYRTPYTRTLFSMAIFSTGVWMMGIFFFRQTLKLLLSYHGWMFELHGQTSHLTRVWAVCVRLLSGRRPMLYSFQTSLPKLPVPSVPATVHRYLESVEHLLDDEQYYRMETLAKEFEEKTAPRLQKYLVLKSWWATNYVSDWWEEYVYLRGRNPIVVNSNYYVMDLVLVKNTDVQAARLGNAVHAMITYRRKLDREEIKPVMALGLVPMCSYQMERMFNTTRIPGKDTDVLQHLPDSRHVAVYHKGRFFKVWLYEGSRLLKPRDLEMQFQRILDDPSPPQPGEERLAALTAGGRVEWAQARQAFFSSGKNKAALDAIERAAFFVALDEESHHYDPEDEASLSLYGKALLHGNCYNRWFDKSFTLISFKNGQLGLNTEHAWADAPIIGHLWEFVLGTDSFHLGYTETGHCLGKPNPVLPPPQRLQWDIPKQPSGLLDMTPESCWRALPPADPSVSWQCQAVIESSYQVAKALADDVELYCFQFLPFGKGLIKKCRTSPDAFVQIALQLAHFRDRGKFCLTYEASMTRMFREGRTETVRSCTRESTAFVQAMVQGRHLVSPRGLVLATARPLRVRGQTYSSRPCFCPQNEDLQRLFRKAAEKHQNMYRLAMTGAGIDRHLFCLYVVSKYLGVESPFLAEVSVDGHVCPQARSRWLCLLHAPPRPVDWPRAAAFPLARGCWREWGWTDKRDMSGGGSAHEGNAEAQGDWGVRAEGAFSAQTATKAVAWDKEEQLGVRVEAGAGQAGPMMEGSVQML</sequence>
<reference evidence="24" key="3">
    <citation type="submission" date="2025-09" db="UniProtKB">
        <authorList>
            <consortium name="Ensembl"/>
        </authorList>
    </citation>
    <scope>IDENTIFICATION</scope>
    <source>
        <strain evidence="24">Hereford</strain>
    </source>
</reference>
<dbReference type="GO" id="GO:0006853">
    <property type="term" value="P:carnitine shuttle"/>
    <property type="evidence" value="ECO:0007669"/>
    <property type="project" value="Ensembl"/>
</dbReference>
<dbReference type="InterPro" id="IPR000542">
    <property type="entry name" value="Carn_acyl_trans"/>
</dbReference>
<feature type="active site" description="Proton acceptor" evidence="20">
    <location>
        <position position="472"/>
    </location>
</feature>
<feature type="domain" description="Carnitine O-palmitoyltransferase N-terminal" evidence="23">
    <location>
        <begin position="1"/>
        <end position="47"/>
    </location>
</feature>
<feature type="domain" description="Choline/carnitine acyltransferase" evidence="22">
    <location>
        <begin position="175"/>
        <end position="731"/>
    </location>
</feature>
<evidence type="ECO:0000256" key="13">
    <source>
        <dbReference type="ARBA" id="ARBA00023136"/>
    </source>
</evidence>
<dbReference type="PROSITE" id="PS00440">
    <property type="entry name" value="ACYLTRANSF_C_2"/>
    <property type="match status" value="1"/>
</dbReference>
<evidence type="ECO:0000259" key="22">
    <source>
        <dbReference type="Pfam" id="PF00755"/>
    </source>
</evidence>
<comment type="catalytic activity">
    <reaction evidence="19">
        <text>(R)-carnitine + hexadecanoyl-CoA = O-hexadecanoyl-(R)-carnitine + CoA</text>
        <dbReference type="Rhea" id="RHEA:12661"/>
        <dbReference type="ChEBI" id="CHEBI:16347"/>
        <dbReference type="ChEBI" id="CHEBI:17490"/>
        <dbReference type="ChEBI" id="CHEBI:57287"/>
        <dbReference type="ChEBI" id="CHEBI:57379"/>
        <dbReference type="EC" id="2.3.1.21"/>
    </reaction>
    <physiologicalReaction direction="left-to-right" evidence="19">
        <dbReference type="Rhea" id="RHEA:12662"/>
    </physiologicalReaction>
</comment>
<evidence type="ECO:0000256" key="20">
    <source>
        <dbReference type="PIRSR" id="PIRSR600542-1"/>
    </source>
</evidence>
<keyword evidence="13 21" id="KW-0472">Membrane</keyword>
<comment type="similarity">
    <text evidence="3">Belongs to the carnitine/choline acetyltransferase family.</text>
</comment>
<evidence type="ECO:0000256" key="8">
    <source>
        <dbReference type="ARBA" id="ARBA00022787"/>
    </source>
</evidence>
<name>A0AAA9THF6_BOVIN</name>